<evidence type="ECO:0000313" key="3">
    <source>
        <dbReference type="EMBL" id="SFV20030.1"/>
    </source>
</evidence>
<dbReference type="AlphaFoldDB" id="A0A1I7MDV8"/>
<dbReference type="InterPro" id="IPR000326">
    <property type="entry name" value="PAP2/HPO"/>
</dbReference>
<name>A0A1I7MDV8_9MICC</name>
<keyword evidence="1" id="KW-1133">Transmembrane helix</keyword>
<keyword evidence="1" id="KW-0472">Membrane</keyword>
<dbReference type="Proteomes" id="UP000198881">
    <property type="component" value="Unassembled WGS sequence"/>
</dbReference>
<organism evidence="3 4">
    <name type="scientific">Micrococcus terreus</name>
    <dbReference type="NCBI Taxonomy" id="574650"/>
    <lineage>
        <taxon>Bacteria</taxon>
        <taxon>Bacillati</taxon>
        <taxon>Actinomycetota</taxon>
        <taxon>Actinomycetes</taxon>
        <taxon>Micrococcales</taxon>
        <taxon>Micrococcaceae</taxon>
        <taxon>Micrococcus</taxon>
    </lineage>
</organism>
<dbReference type="Pfam" id="PF01569">
    <property type="entry name" value="PAP2"/>
    <property type="match status" value="1"/>
</dbReference>
<protein>
    <submittedName>
        <fullName evidence="3">PAP2 superfamily protein</fullName>
    </submittedName>
</protein>
<dbReference type="EMBL" id="FPCG01000001">
    <property type="protein sequence ID" value="SFV20030.1"/>
    <property type="molecule type" value="Genomic_DNA"/>
</dbReference>
<dbReference type="Gene3D" id="1.20.144.10">
    <property type="entry name" value="Phosphatidic acid phosphatase type 2/haloperoxidase"/>
    <property type="match status" value="1"/>
</dbReference>
<accession>A0A1I7MDV8</accession>
<evidence type="ECO:0000313" key="4">
    <source>
        <dbReference type="Proteomes" id="UP000198881"/>
    </source>
</evidence>
<feature type="transmembrane region" description="Helical" evidence="1">
    <location>
        <begin position="168"/>
        <end position="190"/>
    </location>
</feature>
<evidence type="ECO:0000256" key="1">
    <source>
        <dbReference type="SAM" id="Phobius"/>
    </source>
</evidence>
<evidence type="ECO:0000259" key="2">
    <source>
        <dbReference type="SMART" id="SM00014"/>
    </source>
</evidence>
<dbReference type="SUPFAM" id="SSF48317">
    <property type="entry name" value="Acid phosphatase/Vanadium-dependent haloperoxidase"/>
    <property type="match status" value="1"/>
</dbReference>
<feature type="domain" description="Phosphatidic acid phosphatase type 2/haloperoxidase" evidence="2">
    <location>
        <begin position="73"/>
        <end position="182"/>
    </location>
</feature>
<feature type="transmembrane region" description="Helical" evidence="1">
    <location>
        <begin position="141"/>
        <end position="162"/>
    </location>
</feature>
<gene>
    <name evidence="3" type="ORF">SAMN04487966_10143</name>
</gene>
<dbReference type="STRING" id="574650.SAMN04487966_10143"/>
<proteinExistence type="predicted"/>
<feature type="transmembrane region" description="Helical" evidence="1">
    <location>
        <begin position="211"/>
        <end position="233"/>
    </location>
</feature>
<dbReference type="InterPro" id="IPR036938">
    <property type="entry name" value="PAP2/HPO_sf"/>
</dbReference>
<feature type="transmembrane region" description="Helical" evidence="1">
    <location>
        <begin position="112"/>
        <end position="134"/>
    </location>
</feature>
<feature type="transmembrane region" description="Helical" evidence="1">
    <location>
        <begin position="72"/>
        <end position="92"/>
    </location>
</feature>
<sequence>MLGAVALLLAIFQVFVTTSTGQVTEHMALQAATARLETMPPLGETVLRLLPGVSAVTAVLVFLVITVWRRRWLASAIALASFGAANLTTQLLKKVILLRPDLDNGVPYYTGNSLPSGHTTFAAAAVVAVVLVVAPRWRPMTAALGALFATAVGAGTFLETWHRPSDMAAAYLVAAFWGLAGGLLILRTGAEWNTRARRTARHPHPGGHPGWDIALWLGGLLTTVGGMLCYLLAGGREALDPAVPWTSGWHYLGGLLVSVGPGLLVFAVLASFLRWESGRPAARG</sequence>
<dbReference type="SMART" id="SM00014">
    <property type="entry name" value="acidPPc"/>
    <property type="match status" value="1"/>
</dbReference>
<keyword evidence="1" id="KW-0812">Transmembrane</keyword>
<feature type="transmembrane region" description="Helical" evidence="1">
    <location>
        <begin position="45"/>
        <end position="65"/>
    </location>
</feature>
<feature type="transmembrane region" description="Helical" evidence="1">
    <location>
        <begin position="253"/>
        <end position="273"/>
    </location>
</feature>
<keyword evidence="4" id="KW-1185">Reference proteome</keyword>
<reference evidence="3 4" key="1">
    <citation type="submission" date="2016-10" db="EMBL/GenBank/DDBJ databases">
        <authorList>
            <person name="de Groot N.N."/>
        </authorList>
    </citation>
    <scope>NUCLEOTIDE SEQUENCE [LARGE SCALE GENOMIC DNA]</scope>
    <source>
        <strain evidence="3 4">CGMCC 1.7054</strain>
    </source>
</reference>